<feature type="non-terminal residue" evidence="1">
    <location>
        <position position="50"/>
    </location>
</feature>
<keyword evidence="2" id="KW-1185">Reference proteome</keyword>
<organism evidence="1 2">
    <name type="scientific">Dentiscutata erythropus</name>
    <dbReference type="NCBI Taxonomy" id="1348616"/>
    <lineage>
        <taxon>Eukaryota</taxon>
        <taxon>Fungi</taxon>
        <taxon>Fungi incertae sedis</taxon>
        <taxon>Mucoromycota</taxon>
        <taxon>Glomeromycotina</taxon>
        <taxon>Glomeromycetes</taxon>
        <taxon>Diversisporales</taxon>
        <taxon>Gigasporaceae</taxon>
        <taxon>Dentiscutata</taxon>
    </lineage>
</organism>
<feature type="non-terminal residue" evidence="1">
    <location>
        <position position="1"/>
    </location>
</feature>
<evidence type="ECO:0000313" key="2">
    <source>
        <dbReference type="Proteomes" id="UP000789405"/>
    </source>
</evidence>
<dbReference type="AlphaFoldDB" id="A0A9N9PHP9"/>
<dbReference type="Proteomes" id="UP000789405">
    <property type="component" value="Unassembled WGS sequence"/>
</dbReference>
<protein>
    <submittedName>
        <fullName evidence="1">19388_t:CDS:1</fullName>
    </submittedName>
</protein>
<proteinExistence type="predicted"/>
<comment type="caution">
    <text evidence="1">The sequence shown here is derived from an EMBL/GenBank/DDBJ whole genome shotgun (WGS) entry which is preliminary data.</text>
</comment>
<name>A0A9N9PHP9_9GLOM</name>
<evidence type="ECO:0000313" key="1">
    <source>
        <dbReference type="EMBL" id="CAG8817554.1"/>
    </source>
</evidence>
<dbReference type="EMBL" id="CAJVPY010055400">
    <property type="protein sequence ID" value="CAG8817554.1"/>
    <property type="molecule type" value="Genomic_DNA"/>
</dbReference>
<reference evidence="1" key="1">
    <citation type="submission" date="2021-06" db="EMBL/GenBank/DDBJ databases">
        <authorList>
            <person name="Kallberg Y."/>
            <person name="Tangrot J."/>
            <person name="Rosling A."/>
        </authorList>
    </citation>
    <scope>NUCLEOTIDE SEQUENCE</scope>
    <source>
        <strain evidence="1">MA453B</strain>
    </source>
</reference>
<gene>
    <name evidence="1" type="ORF">DERYTH_LOCUS26456</name>
</gene>
<accession>A0A9N9PHP9</accession>
<sequence length="50" mass="5987">IEKANKTNKLNKNFVQYDPKTIHPQAIYPSRYLLFLKPKKAEHNFEILED</sequence>